<protein>
    <submittedName>
        <fullName evidence="1">Uncharacterized protein</fullName>
    </submittedName>
</protein>
<name>A0A0R1XK49_9LACO</name>
<organism evidence="1 2">
    <name type="scientific">Agrilactobacillus composti DSM 18527 = JCM 14202</name>
    <dbReference type="NCBI Taxonomy" id="1423734"/>
    <lineage>
        <taxon>Bacteria</taxon>
        <taxon>Bacillati</taxon>
        <taxon>Bacillota</taxon>
        <taxon>Bacilli</taxon>
        <taxon>Lactobacillales</taxon>
        <taxon>Lactobacillaceae</taxon>
        <taxon>Agrilactobacillus</taxon>
    </lineage>
</organism>
<keyword evidence="2" id="KW-1185">Reference proteome</keyword>
<reference evidence="1 2" key="1">
    <citation type="journal article" date="2015" name="Genome Announc.">
        <title>Expanding the biotechnology potential of lactobacilli through comparative genomics of 213 strains and associated genera.</title>
        <authorList>
            <person name="Sun Z."/>
            <person name="Harris H.M."/>
            <person name="McCann A."/>
            <person name="Guo C."/>
            <person name="Argimon S."/>
            <person name="Zhang W."/>
            <person name="Yang X."/>
            <person name="Jeffery I.B."/>
            <person name="Cooney J.C."/>
            <person name="Kagawa T.F."/>
            <person name="Liu W."/>
            <person name="Song Y."/>
            <person name="Salvetti E."/>
            <person name="Wrobel A."/>
            <person name="Rasinkangas P."/>
            <person name="Parkhill J."/>
            <person name="Rea M.C."/>
            <person name="O'Sullivan O."/>
            <person name="Ritari J."/>
            <person name="Douillard F.P."/>
            <person name="Paul Ross R."/>
            <person name="Yang R."/>
            <person name="Briner A.E."/>
            <person name="Felis G.E."/>
            <person name="de Vos W.M."/>
            <person name="Barrangou R."/>
            <person name="Klaenhammer T.R."/>
            <person name="Caufield P.W."/>
            <person name="Cui Y."/>
            <person name="Zhang H."/>
            <person name="O'Toole P.W."/>
        </authorList>
    </citation>
    <scope>NUCLEOTIDE SEQUENCE [LARGE SCALE GENOMIC DNA]</scope>
    <source>
        <strain evidence="1 2">DSM 18527</strain>
    </source>
</reference>
<evidence type="ECO:0000313" key="1">
    <source>
        <dbReference type="EMBL" id="KRM30568.1"/>
    </source>
</evidence>
<comment type="caution">
    <text evidence="1">The sequence shown here is derived from an EMBL/GenBank/DDBJ whole genome shotgun (WGS) entry which is preliminary data.</text>
</comment>
<dbReference type="EMBL" id="AZGA01000088">
    <property type="protein sequence ID" value="KRM30568.1"/>
    <property type="molecule type" value="Genomic_DNA"/>
</dbReference>
<dbReference type="Proteomes" id="UP000051236">
    <property type="component" value="Unassembled WGS sequence"/>
</dbReference>
<gene>
    <name evidence="1" type="ORF">FC83_GL001703</name>
</gene>
<dbReference type="AlphaFoldDB" id="A0A0R1XK49"/>
<evidence type="ECO:0000313" key="2">
    <source>
        <dbReference type="Proteomes" id="UP000051236"/>
    </source>
</evidence>
<accession>A0A0R1XK49</accession>
<proteinExistence type="predicted"/>
<dbReference type="PATRIC" id="fig|1423734.3.peg.1722"/>
<sequence>MLKLFSTLVITLQKMAYILKLLQMKTRTFKILPVFFKVMLLSSKTIEKIAVF</sequence>